<evidence type="ECO:0000256" key="1">
    <source>
        <dbReference type="SAM" id="Phobius"/>
    </source>
</evidence>
<dbReference type="GeneID" id="27986546"/>
<dbReference type="RefSeq" id="YP_009256712.1">
    <property type="nucleotide sequence ID" value="NC_030313.1"/>
</dbReference>
<keyword evidence="2" id="KW-0150">Chloroplast</keyword>
<keyword evidence="1" id="KW-0472">Membrane</keyword>
<geneLocation type="chloroplast" evidence="2"/>
<gene>
    <name evidence="2" type="primary">ycf1</name>
</gene>
<dbReference type="GeneID" id="27986450"/>
<keyword evidence="1" id="KW-1133">Transmembrane helix</keyword>
<dbReference type="EMBL" id="KU646490">
    <property type="protein sequence ID" value="ANI25434.1"/>
    <property type="molecule type" value="Genomic_DNA"/>
</dbReference>
<protein>
    <submittedName>
        <fullName evidence="2">Hypothetical chloroplast RF1</fullName>
    </submittedName>
</protein>
<feature type="transmembrane region" description="Helical" evidence="1">
    <location>
        <begin position="70"/>
        <end position="88"/>
    </location>
</feature>
<proteinExistence type="predicted"/>
<keyword evidence="2" id="KW-0934">Plastid</keyword>
<keyword evidence="1" id="KW-0812">Transmembrane</keyword>
<dbReference type="EMBL" id="KU646490">
    <property type="protein sequence ID" value="ANI25419.1"/>
    <property type="molecule type" value="Genomic_DNA"/>
</dbReference>
<organism evidence="2">
    <name type="scientific">Entransia fimbriata</name>
    <dbReference type="NCBI Taxonomy" id="130991"/>
    <lineage>
        <taxon>Eukaryota</taxon>
        <taxon>Viridiplantae</taxon>
        <taxon>Streptophyta</taxon>
        <taxon>Klebsormidiophyceae</taxon>
        <taxon>Entransiales</taxon>
        <taxon>Entransiaceae</taxon>
        <taxon>Entransia</taxon>
    </lineage>
</organism>
<feature type="transmembrane region" description="Helical" evidence="1">
    <location>
        <begin position="169"/>
        <end position="189"/>
    </location>
</feature>
<feature type="transmembrane region" description="Helical" evidence="1">
    <location>
        <begin position="37"/>
        <end position="58"/>
    </location>
</feature>
<accession>A0A191T4W8</accession>
<sequence>MNENLLLPLIGLVLGFLNSLAVHPSHLLAMRAYLFHGNFLGILCISAHFIGQCLTLFLECTEWGAFLLRWRVLNSWFAYLLLMAGSVITFKQVTGELLIGLLISKTSFLYDPHLMRKMLGPGVHSLRDPRAPLYFFLCLGSHLLIPRVPYSVLSRIIHAWSFRYNQYPIFILSTLVGFGLGSLGFHILNQIFKMSVEWNARLTYFLLRKHIHKAVNFSIVILGVFFQLDHWHLRDPDRLKLSNLPQIAHVTIENELSRWFPVLTQQRLPIYGRLYQMKKEQSLSTELILKAMVEEKVHLQNQRILSFGHENKTNRWQDLRFFHAARQTRNTIQHSKNGTFHTSVAAQLLNHLTKKPQSKYFSWEKHKNQDLVKQRFMHPIDETIMSYCQRSIYYSAQVQRASTGWLNTYFYATQDYLSDEPKIKMGKKPTLYETNTQFQIPESLRWVRKIVDEKKLDQIFQSLRWNDQVIDARKPFSPPFVGKTDSIKSLLSVYSNSYIRTSSESLHDIFSPDISGVRLVESPVSLVNLFFSTFSEDYSIKEERKEQWEFFVDSQPHREGPGTQDIVPFLKGYKSEKKQEKKRPTGVPEEPRMIWQINGKPSSVEERFSVEEVEKVGGLRSPLPPSPKSDLFIKSGINHERPPGVLQADTDSKIYLRSEDNQINNFILSLKTKANSQKFCYSETWSLVLNKSICFSWAQFFLDLTDTLTKRINLLNHPPLEEQLPWCFNSLSQLKIAKQMENPNKTYNFKDRGLEITWKYLPFQPKVTNKYEANQFFSIHQEHQLKGQLSSMPKEYTSFPFLLIPVWLKGLEETSLKPYKTINTLSQQKWVDFLKITFSGFDKKLFINFFHSYKLPQSKTGKEGWQGDYDSIKIHMNKHYEYQYSFPKRSEFPLKNIRTKIIRPQLGSRNKLGIRDRLGIRNRTRHGVYNLRKYLSRKLNSATKELKRLRIINKRLKDIDLTHRLSNPRRRVNRSIRIKGLQLKIITNIRRIKDLKQDLSSKRDKLVSITKLKQKLNKHKKQGKESYPNQAWSNLRQIDMPIKGDKETLKEEIERIEGIEGQDIQEEKKQLKLCIRNRLFLINSWKTNFSDILFTERQFKISLRKLVPEDDYWNKISLVLQKFLCLSDPMPNRINPIIDKIDNSFSHVGRERRLIRRRRLTVQIIKRMIEVGIYELSDPFIENIIDHTVQNTWKDEGRVNRFERIQLAKVLQQKWNREDLQDSDKYIPLIKRKTIKRKALAPPGKKGSKLFDVYWLSAISIQTFLDDWLYSMGKETFDTQTQLKNILYSTIKPPRDRIQDIFSPFPNLLGIISFRRKWNKNGWYQKEREKVLCRKKETFFYTNDNNEKNLKENIPFFSNNRWNLFDIVSKKEYIPWHIVTKEALFEIDSSSFRFLQYYRGDKTTLKEQPPMMFQNDENIHDDIEKLIEIQKFQNLNKKDKNKTYSYFNIPYLQLEQKEEEDENWFTNSIFKKKKIDLALKEKKKTLEEISLTTPYNSYQNNMAESYHSWHTPWHQMKMKKNRNFMFQKLKSNLKNESQDILSIIQNDIPTPISNLSLDSMNQPNFFPSWVKVGFTNTRKSQSDLSTEKKKHSLREQARLKKKRPKHAVTLYPIKRSLKRLKMAFRFASPTLQKHWLTIQLNNLRKNPCQNHKNDLFKGWSIYEILKDRPLSESYLVDAMRLFPHKLKYDEIVAKSRAESLSVKQLKEKYLSPRNKSQVIKKINNNIRRDRILLLHHYWYEHFLRIKQMLESSNTSYQNEDFSPWEIQQDDGWIKPAELVKIVFSPQALVPRYRYRKRFTMKSLKKGFLEKNFLWDYRLRRKCMSPNYWSYRPTRRLIESVIEWLIIQYKNLAIHAYMVMNTFRNVWKPNLNKKYVNKIRRKLEIDSFKEVFYTRQKPNLLSILWKTKRLDPFRINLRIHHRRQEYCPDLHPKYTQYYWNFHAVLFPTQNLNPMDIVIPNNKNWYSKLHRKIQENVPPTASPVIFNCILPYILERKEGIQDTKLAFAKQSWSPANLMLTDLRKIVQQAENNIYGRIENSLLAKLLVFINDQLNIIKIYITDIIKWVTNVFNIGKDPYILCFLVCGRPEPIYQPHNYSLYEKISDWNTMLWLEDDEKIAVAKPNDPHIFMAQRSERTCFSDRMIGIRINSISELLSTIYGLYIYNPLMACQDVSIHFISINETERKKLLARMRIKSEPKTSTSSIVKHYESLRQTRRSVTNRLWQNLGFANPPSKQPIHFTWNKEKITRSLRSIWPVIWQTLGPNDVQPWWLNFQWDISNDKIVKSGEGISLYSNPFQEMFETILIYSTPNLVKTRQFMSSANQFNQSDRWIRAKLKRLKNRKEDLAQLLVSPKILRSKNESWSKRIEIAAEGLPMFHDWKAFLLPDDSMDSQYKSESMHTKTTNDIHIHPNEDEVQSLLSAKARQLLNKRAIYLWADLADNHSSFDLLNPEMDWKQVIQSLTTIPLTLTSESELKLYLNAVPRSILNNDGNDRDYEEVEYLRKNHISSSRTLSRLSVPSCIPNKGESIPSRLVYLAKITSYLKKLPNGIFLPDLKNNRIHTQLRIKRKTNQFHRLVAFNRLNYRLKKQHRASGAYQVYYPFCISFDDIFNKKKTAKTKSISYNRWIEFNRNRMRNLRSYVQQSFGHSIKSLDDQFLFLLKPVELRKEKKFFQTQNLFFFKKHNEERLGYIMKRNLIMNRESKKLKKKRKTLGSLRSSKQDIKIWNKKLKILKNWNKQFTYTSRLNKKIFFMRYNKDLVQEFVLPLAKKMKQSDGIKVHVTEQYQARLSDITEEYNNKLLERNYFRLLKTCIVRLNNLTRIKTQSYLFPKTKYPLLEQAQYQPFHCYNSHNVEQQQRSIIYTNHQRILSIAQREWIYTDRSNNITQAPLTIGNNLPKMINTPAFRSQDLDKISGYQSLQIDSKDLFLKPQGKWEVPLKSRLDYPFDNLTEDQIEKIMYCVRPWHYTKNFWRVKDYYPEEETILTKLMTVFQILTSYLEGFLNFSFALIP</sequence>
<reference evidence="2" key="1">
    <citation type="journal article" date="2016" name="Front. Plant Sci.">
        <title>Comparative Chloroplast Genome Analyses of Streptophyte Green Algae Uncover Major Structural Alterations in the Klebsormidiophyceae, Coleochaetophyceae and Zygnematophyceae.</title>
        <authorList>
            <person name="Lemieux C."/>
            <person name="Otis C."/>
            <person name="Turmel M."/>
        </authorList>
    </citation>
    <scope>NUCLEOTIDE SEQUENCE</scope>
</reference>
<dbReference type="RefSeq" id="YP_009256730.1">
    <property type="nucleotide sequence ID" value="NC_030313.1"/>
</dbReference>
<evidence type="ECO:0000313" key="2">
    <source>
        <dbReference type="EMBL" id="ANI25434.1"/>
    </source>
</evidence>
<feature type="transmembrane region" description="Helical" evidence="1">
    <location>
        <begin position="131"/>
        <end position="149"/>
    </location>
</feature>
<name>A0A191T4W8_9VIRI</name>